<dbReference type="Proteomes" id="UP001602013">
    <property type="component" value="Unassembled WGS sequence"/>
</dbReference>
<comment type="similarity">
    <text evidence="6">Belongs to the PINc/VapC protein family.</text>
</comment>
<dbReference type="Gene3D" id="3.40.50.1010">
    <property type="entry name" value="5'-nuclease"/>
    <property type="match status" value="1"/>
</dbReference>
<dbReference type="InterPro" id="IPR022907">
    <property type="entry name" value="VapC_family"/>
</dbReference>
<dbReference type="CDD" id="cd09873">
    <property type="entry name" value="PIN_Pae0151-like"/>
    <property type="match status" value="1"/>
</dbReference>
<evidence type="ECO:0000256" key="2">
    <source>
        <dbReference type="ARBA" id="ARBA00022722"/>
    </source>
</evidence>
<evidence type="ECO:0000259" key="7">
    <source>
        <dbReference type="Pfam" id="PF01850"/>
    </source>
</evidence>
<organism evidence="8 9">
    <name type="scientific">Microtetraspora malaysiensis</name>
    <dbReference type="NCBI Taxonomy" id="161358"/>
    <lineage>
        <taxon>Bacteria</taxon>
        <taxon>Bacillati</taxon>
        <taxon>Actinomycetota</taxon>
        <taxon>Actinomycetes</taxon>
        <taxon>Streptosporangiales</taxon>
        <taxon>Streptosporangiaceae</taxon>
        <taxon>Microtetraspora</taxon>
    </lineage>
</organism>
<dbReference type="RefSeq" id="WP_387416323.1">
    <property type="nucleotide sequence ID" value="NZ_JBIASD010000027.1"/>
</dbReference>
<dbReference type="HAMAP" id="MF_00265">
    <property type="entry name" value="VapC_Nob1"/>
    <property type="match status" value="1"/>
</dbReference>
<sequence>MIVIDASVLAEALTGSGPVGEAARAALAADPRWAAPPHLKVETMSVIRGRLLGKKITADAAAEAAEDLRDIVVDRVDEDCLLPRMWALRDNLSSYDAAYVAAAEALQCTLLTADRRLASAVGPRCPIRII</sequence>
<dbReference type="InterPro" id="IPR002716">
    <property type="entry name" value="PIN_dom"/>
</dbReference>
<dbReference type="EC" id="3.1.-.-" evidence="6"/>
<evidence type="ECO:0000256" key="4">
    <source>
        <dbReference type="ARBA" id="ARBA00022801"/>
    </source>
</evidence>
<protein>
    <recommendedName>
        <fullName evidence="6">Ribonuclease VapC</fullName>
        <shortName evidence="6">RNase VapC</shortName>
        <ecNumber evidence="6">3.1.-.-</ecNumber>
    </recommendedName>
    <alternativeName>
        <fullName evidence="6">Toxin VapC</fullName>
    </alternativeName>
</protein>
<keyword evidence="3 6" id="KW-0479">Metal-binding</keyword>
<gene>
    <name evidence="6" type="primary">vapC</name>
    <name evidence="8" type="ORF">ACFYXI_31175</name>
</gene>
<keyword evidence="2 6" id="KW-0540">Nuclease</keyword>
<feature type="binding site" evidence="6">
    <location>
        <position position="5"/>
    </location>
    <ligand>
        <name>Mg(2+)</name>
        <dbReference type="ChEBI" id="CHEBI:18420"/>
    </ligand>
</feature>
<proteinExistence type="inferred from homology"/>
<evidence type="ECO:0000256" key="5">
    <source>
        <dbReference type="ARBA" id="ARBA00022842"/>
    </source>
</evidence>
<dbReference type="InterPro" id="IPR044153">
    <property type="entry name" value="PIN_Pae0151-like"/>
</dbReference>
<dbReference type="InterPro" id="IPR029060">
    <property type="entry name" value="PIN-like_dom_sf"/>
</dbReference>
<comment type="caution">
    <text evidence="8">The sequence shown here is derived from an EMBL/GenBank/DDBJ whole genome shotgun (WGS) entry which is preliminary data.</text>
</comment>
<evidence type="ECO:0000313" key="8">
    <source>
        <dbReference type="EMBL" id="MFF3670057.1"/>
    </source>
</evidence>
<evidence type="ECO:0000256" key="6">
    <source>
        <dbReference type="HAMAP-Rule" id="MF_00265"/>
    </source>
</evidence>
<dbReference type="EMBL" id="JBIASD010000027">
    <property type="protein sequence ID" value="MFF3670057.1"/>
    <property type="molecule type" value="Genomic_DNA"/>
</dbReference>
<evidence type="ECO:0000256" key="1">
    <source>
        <dbReference type="ARBA" id="ARBA00022649"/>
    </source>
</evidence>
<comment type="function">
    <text evidence="6">Toxic component of a toxin-antitoxin (TA) system. An RNase.</text>
</comment>
<reference evidence="8 9" key="1">
    <citation type="submission" date="2024-10" db="EMBL/GenBank/DDBJ databases">
        <title>The Natural Products Discovery Center: Release of the First 8490 Sequenced Strains for Exploring Actinobacteria Biosynthetic Diversity.</title>
        <authorList>
            <person name="Kalkreuter E."/>
            <person name="Kautsar S.A."/>
            <person name="Yang D."/>
            <person name="Bader C.D."/>
            <person name="Teijaro C.N."/>
            <person name="Fluegel L."/>
            <person name="Davis C.M."/>
            <person name="Simpson J.R."/>
            <person name="Lauterbach L."/>
            <person name="Steele A.D."/>
            <person name="Gui C."/>
            <person name="Meng S."/>
            <person name="Li G."/>
            <person name="Viehrig K."/>
            <person name="Ye F."/>
            <person name="Su P."/>
            <person name="Kiefer A.F."/>
            <person name="Nichols A."/>
            <person name="Cepeda A.J."/>
            <person name="Yan W."/>
            <person name="Fan B."/>
            <person name="Jiang Y."/>
            <person name="Adhikari A."/>
            <person name="Zheng C.-J."/>
            <person name="Schuster L."/>
            <person name="Cowan T.M."/>
            <person name="Smanski M.J."/>
            <person name="Chevrette M.G."/>
            <person name="De Carvalho L.P.S."/>
            <person name="Shen B."/>
        </authorList>
    </citation>
    <scope>NUCLEOTIDE SEQUENCE [LARGE SCALE GENOMIC DNA]</scope>
    <source>
        <strain evidence="8 9">NPDC002173</strain>
    </source>
</reference>
<feature type="binding site" evidence="6">
    <location>
        <position position="96"/>
    </location>
    <ligand>
        <name>Mg(2+)</name>
        <dbReference type="ChEBI" id="CHEBI:18420"/>
    </ligand>
</feature>
<comment type="cofactor">
    <cofactor evidence="6">
        <name>Mg(2+)</name>
        <dbReference type="ChEBI" id="CHEBI:18420"/>
    </cofactor>
</comment>
<keyword evidence="1 6" id="KW-1277">Toxin-antitoxin system</keyword>
<keyword evidence="9" id="KW-1185">Reference proteome</keyword>
<accession>A0ABW6SYG6</accession>
<keyword evidence="4 6" id="KW-0378">Hydrolase</keyword>
<keyword evidence="5 6" id="KW-0460">Magnesium</keyword>
<keyword evidence="6" id="KW-0800">Toxin</keyword>
<dbReference type="PANTHER" id="PTHR35901:SF1">
    <property type="entry name" value="EXONUCLEASE VAPC9"/>
    <property type="match status" value="1"/>
</dbReference>
<dbReference type="SUPFAM" id="SSF88723">
    <property type="entry name" value="PIN domain-like"/>
    <property type="match status" value="1"/>
</dbReference>
<dbReference type="InterPro" id="IPR051619">
    <property type="entry name" value="TypeII_TA_RNase_PINc/VapC"/>
</dbReference>
<dbReference type="PANTHER" id="PTHR35901">
    <property type="entry name" value="RIBONUCLEASE VAPC3"/>
    <property type="match status" value="1"/>
</dbReference>
<evidence type="ECO:0000313" key="9">
    <source>
        <dbReference type="Proteomes" id="UP001602013"/>
    </source>
</evidence>
<name>A0ABW6SYG6_9ACTN</name>
<feature type="domain" description="PIN" evidence="7">
    <location>
        <begin position="2"/>
        <end position="119"/>
    </location>
</feature>
<dbReference type="Pfam" id="PF01850">
    <property type="entry name" value="PIN"/>
    <property type="match status" value="1"/>
</dbReference>
<evidence type="ECO:0000256" key="3">
    <source>
        <dbReference type="ARBA" id="ARBA00022723"/>
    </source>
</evidence>